<keyword evidence="2" id="KW-1185">Reference proteome</keyword>
<dbReference type="Gramene" id="AUR62006732-RA">
    <property type="protein sequence ID" value="AUR62006732-RA:cds"/>
    <property type="gene ID" value="AUR62006732"/>
</dbReference>
<reference evidence="1" key="1">
    <citation type="journal article" date="2017" name="Nature">
        <title>The genome of Chenopodium quinoa.</title>
        <authorList>
            <person name="Jarvis D.E."/>
            <person name="Ho Y.S."/>
            <person name="Lightfoot D.J."/>
            <person name="Schmoeckel S.M."/>
            <person name="Li B."/>
            <person name="Borm T.J.A."/>
            <person name="Ohyanagi H."/>
            <person name="Mineta K."/>
            <person name="Michell C.T."/>
            <person name="Saber N."/>
            <person name="Kharbatia N.M."/>
            <person name="Rupper R.R."/>
            <person name="Sharp A.R."/>
            <person name="Dally N."/>
            <person name="Boughton B.A."/>
            <person name="Woo Y.H."/>
            <person name="Gao G."/>
            <person name="Schijlen E.G.W.M."/>
            <person name="Guo X."/>
            <person name="Momin A.A."/>
            <person name="Negrao S."/>
            <person name="Al-Babili S."/>
            <person name="Gehring C."/>
            <person name="Roessner U."/>
            <person name="Jung C."/>
            <person name="Murphy K."/>
            <person name="Arold S.T."/>
            <person name="Gojobori T."/>
            <person name="van der Linden C.G."/>
            <person name="van Loo E.N."/>
            <person name="Jellen E.N."/>
            <person name="Maughan P.J."/>
            <person name="Tester M."/>
        </authorList>
    </citation>
    <scope>NUCLEOTIDE SEQUENCE [LARGE SCALE GENOMIC DNA]</scope>
    <source>
        <strain evidence="1">cv. PI 614886</strain>
    </source>
</reference>
<proteinExistence type="predicted"/>
<evidence type="ECO:0000313" key="1">
    <source>
        <dbReference type="EnsemblPlants" id="AUR62006732-RA:cds"/>
    </source>
</evidence>
<reference evidence="1" key="2">
    <citation type="submission" date="2021-03" db="UniProtKB">
        <authorList>
            <consortium name="EnsemblPlants"/>
        </authorList>
    </citation>
    <scope>IDENTIFICATION</scope>
</reference>
<dbReference type="AlphaFoldDB" id="A0A803L4E3"/>
<evidence type="ECO:0000313" key="2">
    <source>
        <dbReference type="Proteomes" id="UP000596660"/>
    </source>
</evidence>
<dbReference type="Proteomes" id="UP000596660">
    <property type="component" value="Unplaced"/>
</dbReference>
<dbReference type="OMA" id="AFTCHRI"/>
<protein>
    <submittedName>
        <fullName evidence="1">Uncharacterized protein</fullName>
    </submittedName>
</protein>
<sequence length="180" mass="20019">MGDYDIVIDGISIKAKVVDSGKVLEELIPGYFRGEDILGIDLKSITTTNEITNNYGSKDSNICFVRVRPTTTKLYLIYGVNGVACSELASRVLKKQGLMQSSLGDLAREVGIPYQDVYASSTRIDCQVKIPSRYVYYCNISKRSTIVVDSKYDSILTQQQVKMAIYDAYRIASKLLSSLN</sequence>
<organism evidence="1 2">
    <name type="scientific">Chenopodium quinoa</name>
    <name type="common">Quinoa</name>
    <dbReference type="NCBI Taxonomy" id="63459"/>
    <lineage>
        <taxon>Eukaryota</taxon>
        <taxon>Viridiplantae</taxon>
        <taxon>Streptophyta</taxon>
        <taxon>Embryophyta</taxon>
        <taxon>Tracheophyta</taxon>
        <taxon>Spermatophyta</taxon>
        <taxon>Magnoliopsida</taxon>
        <taxon>eudicotyledons</taxon>
        <taxon>Gunneridae</taxon>
        <taxon>Pentapetalae</taxon>
        <taxon>Caryophyllales</taxon>
        <taxon>Chenopodiaceae</taxon>
        <taxon>Chenopodioideae</taxon>
        <taxon>Atripliceae</taxon>
        <taxon>Chenopodium</taxon>
    </lineage>
</organism>
<dbReference type="EnsemblPlants" id="AUR62006732-RA">
    <property type="protein sequence ID" value="AUR62006732-RA:cds"/>
    <property type="gene ID" value="AUR62006732"/>
</dbReference>
<name>A0A803L4E3_CHEQI</name>
<accession>A0A803L4E3</accession>